<sequence>MFFTSCSEYQNVLKGDDSAAKLKMAESLYQVGTKGKYKKALRLMEQIVPLYRGKPQAEKLMYMYSNTFYELEDYFVAGYQFERFESSYPKSDSVERAAYKSAKSYYELSPRFSLDQTDTRKALEKLQAYVNKYPNSQFRQESNALVKELREKLERKDIETADQYLLIGKQIGSFKPAIDAYDNFVSDHPGSIYREHAFYGRFEAAYNRAINSIPSVVEERLITAKGYYNQYLKYYKEGEMKADADELLATVEKLLSTYETTTTEN</sequence>
<keyword evidence="1" id="KW-0732">Signal</keyword>
<name>A0A5J4G201_9FLAO</name>
<gene>
    <name evidence="3" type="primary">bamD</name>
    <name evidence="3" type="ORF">ULMS_21640</name>
</gene>
<proteinExistence type="predicted"/>
<evidence type="ECO:0000259" key="2">
    <source>
        <dbReference type="Pfam" id="PF13525"/>
    </source>
</evidence>
<reference evidence="3 4" key="1">
    <citation type="submission" date="2019-08" db="EMBL/GenBank/DDBJ databases">
        <title>Ulvibacter marinistellae sp. nov., isolated from a starfish, Patiria pectinifera.</title>
        <authorList>
            <person name="Kawano K."/>
            <person name="Ushijima N."/>
            <person name="Kihara M."/>
            <person name="Itoh H."/>
        </authorList>
    </citation>
    <scope>NUCLEOTIDE SEQUENCE [LARGE SCALE GENOMIC DNA]</scope>
    <source>
        <strain evidence="3 4">KK4</strain>
    </source>
</reference>
<keyword evidence="4" id="KW-1185">Reference proteome</keyword>
<dbReference type="InterPro" id="IPR039565">
    <property type="entry name" value="BamD-like"/>
</dbReference>
<evidence type="ECO:0000313" key="3">
    <source>
        <dbReference type="EMBL" id="GEQ86656.1"/>
    </source>
</evidence>
<feature type="domain" description="Outer membrane lipoprotein BamD-like" evidence="2">
    <location>
        <begin position="33"/>
        <end position="165"/>
    </location>
</feature>
<organism evidence="3 4">
    <name type="scientific">Patiriisocius marinistellae</name>
    <dbReference type="NCBI Taxonomy" id="2494560"/>
    <lineage>
        <taxon>Bacteria</taxon>
        <taxon>Pseudomonadati</taxon>
        <taxon>Bacteroidota</taxon>
        <taxon>Flavobacteriia</taxon>
        <taxon>Flavobacteriales</taxon>
        <taxon>Flavobacteriaceae</taxon>
        <taxon>Patiriisocius</taxon>
    </lineage>
</organism>
<dbReference type="Gene3D" id="1.25.40.10">
    <property type="entry name" value="Tetratricopeptide repeat domain"/>
    <property type="match status" value="1"/>
</dbReference>
<dbReference type="Pfam" id="PF13525">
    <property type="entry name" value="YfiO"/>
    <property type="match status" value="1"/>
</dbReference>
<dbReference type="AlphaFoldDB" id="A0A5J4G201"/>
<dbReference type="EMBL" id="BKCF01000004">
    <property type="protein sequence ID" value="GEQ86656.1"/>
    <property type="molecule type" value="Genomic_DNA"/>
</dbReference>
<accession>A0A5J4G201</accession>
<protein>
    <submittedName>
        <fullName evidence="3">Outer membrane protein assembly factor BamD</fullName>
    </submittedName>
</protein>
<comment type="caution">
    <text evidence="3">The sequence shown here is derived from an EMBL/GenBank/DDBJ whole genome shotgun (WGS) entry which is preliminary data.</text>
</comment>
<dbReference type="Proteomes" id="UP000326994">
    <property type="component" value="Unassembled WGS sequence"/>
</dbReference>
<evidence type="ECO:0000256" key="1">
    <source>
        <dbReference type="ARBA" id="ARBA00022729"/>
    </source>
</evidence>
<evidence type="ECO:0000313" key="4">
    <source>
        <dbReference type="Proteomes" id="UP000326994"/>
    </source>
</evidence>
<dbReference type="SUPFAM" id="SSF48452">
    <property type="entry name" value="TPR-like"/>
    <property type="match status" value="1"/>
</dbReference>
<dbReference type="InterPro" id="IPR011990">
    <property type="entry name" value="TPR-like_helical_dom_sf"/>
</dbReference>